<dbReference type="PRINTS" id="PR01496">
    <property type="entry name" value="SHAKERCHANEL"/>
</dbReference>
<dbReference type="PRINTS" id="PR01513">
    <property type="entry name" value="KV16CHANNEL"/>
</dbReference>
<gene>
    <name evidence="16" type="primary">LOC112104849</name>
</gene>
<dbReference type="SUPFAM" id="SSF81324">
    <property type="entry name" value="Voltage-gated potassium channels"/>
    <property type="match status" value="1"/>
</dbReference>
<feature type="transmembrane region" description="Helical" evidence="14">
    <location>
        <begin position="387"/>
        <end position="411"/>
    </location>
</feature>
<dbReference type="InterPro" id="IPR003972">
    <property type="entry name" value="K_chnl_volt-dep_Kv1"/>
</dbReference>
<dbReference type="InParanoid" id="A0A674JI29"/>
<evidence type="ECO:0000256" key="2">
    <source>
        <dbReference type="ARBA" id="ARBA00022448"/>
    </source>
</evidence>
<keyword evidence="3" id="KW-0633">Potassium transport</keyword>
<keyword evidence="4" id="KW-0597">Phosphoprotein</keyword>
<dbReference type="FunFam" id="3.30.710.10:FF:000146">
    <property type="entry name" value="Potassium voltage-gated channel subfamily A member 3"/>
    <property type="match status" value="1"/>
</dbReference>
<dbReference type="InterPro" id="IPR000210">
    <property type="entry name" value="BTB/POZ_dom"/>
</dbReference>
<keyword evidence="17" id="KW-1185">Reference proteome</keyword>
<feature type="region of interest" description="Disordered" evidence="13">
    <location>
        <begin position="1"/>
        <end position="34"/>
    </location>
</feature>
<evidence type="ECO:0000256" key="10">
    <source>
        <dbReference type="ARBA" id="ARBA00023065"/>
    </source>
</evidence>
<sequence length="483" mass="54828">RQRLSRCAEGATGGAPGGGQRGAGPRQEGQTDGSCCSSERLVINISGLRFETQLRTLSLFPDTLLGDPSRRMRFFDPLRNEYFFDRNRPSFDAILYYYQSGGRLRRPVHVPLDIFMEEIRFYQLGEEAIETFREDEGFIQEEEKPLPQQHFQRQVWLLFEYPESSGPARGIAIVSVLVILISIVIFCLETLPEFRQESKGAPPGFAEGAHREDQMFLANPFFTDPFFLIETLCIIWFSFELLVRFFACPSKPEFSRNIMNIIDIVAIIPYFITLGTELQQAMSLAILRVIRLVRVFRIFKLSRHSKGLQILGKTLQASMRELGLLIFFLFIGVILFSSAVYFAETDDPESLFTSIPDAFWWAVVTMTTVGYGDMYPMTIGGKIVGSLCAIAGVLTIALPVPVIVSNFNYFYHRETEQEEQCQYTHVTCGEQQSPFSEPKKGGSNQSLSKSEFLEAEDLASMKYPNFIPTSNQGYRGKKMLTEV</sequence>
<dbReference type="GO" id="GO:0005251">
    <property type="term" value="F:delayed rectifier potassium channel activity"/>
    <property type="evidence" value="ECO:0007669"/>
    <property type="project" value="TreeGrafter"/>
</dbReference>
<evidence type="ECO:0000313" key="16">
    <source>
        <dbReference type="Ensembl" id="ENSTMTP00000019542.1"/>
    </source>
</evidence>
<keyword evidence="2" id="KW-0813">Transport</keyword>
<dbReference type="InterPro" id="IPR004053">
    <property type="entry name" value="KCNA6"/>
</dbReference>
<keyword evidence="5 14" id="KW-0812">Transmembrane</keyword>
<dbReference type="InterPro" id="IPR011333">
    <property type="entry name" value="SKP1/BTB/POZ_sf"/>
</dbReference>
<reference evidence="16" key="2">
    <citation type="submission" date="2025-09" db="UniProtKB">
        <authorList>
            <consortium name="Ensembl"/>
        </authorList>
    </citation>
    <scope>IDENTIFICATION</scope>
</reference>
<evidence type="ECO:0000313" key="17">
    <source>
        <dbReference type="Proteomes" id="UP000472274"/>
    </source>
</evidence>
<dbReference type="Gene3D" id="1.20.120.350">
    <property type="entry name" value="Voltage-gated potassium channels. Chain C"/>
    <property type="match status" value="1"/>
</dbReference>
<dbReference type="CDD" id="cd18407">
    <property type="entry name" value="BTB_POZ_KCNA6"/>
    <property type="match status" value="1"/>
</dbReference>
<keyword evidence="11 14" id="KW-0472">Membrane</keyword>
<reference evidence="16" key="1">
    <citation type="submission" date="2025-08" db="UniProtKB">
        <authorList>
            <consortium name="Ensembl"/>
        </authorList>
    </citation>
    <scope>IDENTIFICATION</scope>
</reference>
<dbReference type="PANTHER" id="PTHR11537">
    <property type="entry name" value="VOLTAGE-GATED POTASSIUM CHANNEL"/>
    <property type="match status" value="1"/>
</dbReference>
<evidence type="ECO:0000256" key="6">
    <source>
        <dbReference type="ARBA" id="ARBA00022826"/>
    </source>
</evidence>
<dbReference type="GO" id="GO:0051260">
    <property type="term" value="P:protein homooligomerization"/>
    <property type="evidence" value="ECO:0007669"/>
    <property type="project" value="InterPro"/>
</dbReference>
<keyword evidence="10" id="KW-0406">Ion transport</keyword>
<dbReference type="FunFam" id="1.20.120.350:FF:000021">
    <property type="entry name" value="Potassium voltage-gated channel subfamily A member 3"/>
    <property type="match status" value="1"/>
</dbReference>
<accession>A0A674JI29</accession>
<keyword evidence="6" id="KW-0631">Potassium channel</keyword>
<evidence type="ECO:0000256" key="14">
    <source>
        <dbReference type="SAM" id="Phobius"/>
    </source>
</evidence>
<feature type="domain" description="BTB" evidence="15">
    <location>
        <begin position="39"/>
        <end position="139"/>
    </location>
</feature>
<evidence type="ECO:0000256" key="7">
    <source>
        <dbReference type="ARBA" id="ARBA00022882"/>
    </source>
</evidence>
<dbReference type="PRINTS" id="PR00169">
    <property type="entry name" value="KCHANNEL"/>
</dbReference>
<dbReference type="Gene3D" id="1.10.287.70">
    <property type="match status" value="1"/>
</dbReference>
<evidence type="ECO:0000256" key="4">
    <source>
        <dbReference type="ARBA" id="ARBA00022553"/>
    </source>
</evidence>
<dbReference type="InterPro" id="IPR046988">
    <property type="entry name" value="KCNA6_BTB_POZ"/>
</dbReference>
<feature type="transmembrane region" description="Helical" evidence="14">
    <location>
        <begin position="226"/>
        <end position="246"/>
    </location>
</feature>
<protein>
    <recommendedName>
        <fullName evidence="15">BTB domain-containing protein</fullName>
    </recommendedName>
</protein>
<dbReference type="GeneTree" id="ENSGT00940000164299"/>
<evidence type="ECO:0000256" key="11">
    <source>
        <dbReference type="ARBA" id="ARBA00023136"/>
    </source>
</evidence>
<keyword evidence="8" id="KW-0630">Potassium</keyword>
<keyword evidence="9 14" id="KW-1133">Transmembrane helix</keyword>
<comment type="subcellular location">
    <subcellularLocation>
        <location evidence="1">Membrane</location>
        <topology evidence="1">Multi-pass membrane protein</topology>
    </subcellularLocation>
</comment>
<dbReference type="Gene3D" id="3.30.710.10">
    <property type="entry name" value="Potassium Channel Kv1.1, Chain A"/>
    <property type="match status" value="1"/>
</dbReference>
<dbReference type="FunFam" id="1.10.287.70:FF:000002">
    <property type="entry name" value="Potassium voltage-gated channel subfamily a member"/>
    <property type="match status" value="1"/>
</dbReference>
<dbReference type="GO" id="GO:0008076">
    <property type="term" value="C:voltage-gated potassium channel complex"/>
    <property type="evidence" value="ECO:0007669"/>
    <property type="project" value="InterPro"/>
</dbReference>
<name>A0A674JI29_9SAUR</name>
<feature type="transmembrane region" description="Helical" evidence="14">
    <location>
        <begin position="171"/>
        <end position="191"/>
    </location>
</feature>
<dbReference type="GO" id="GO:0001508">
    <property type="term" value="P:action potential"/>
    <property type="evidence" value="ECO:0007669"/>
    <property type="project" value="TreeGrafter"/>
</dbReference>
<organism evidence="16 17">
    <name type="scientific">Terrapene triunguis</name>
    <name type="common">Three-toed box turtle</name>
    <dbReference type="NCBI Taxonomy" id="2587831"/>
    <lineage>
        <taxon>Eukaryota</taxon>
        <taxon>Metazoa</taxon>
        <taxon>Chordata</taxon>
        <taxon>Craniata</taxon>
        <taxon>Vertebrata</taxon>
        <taxon>Euteleostomi</taxon>
        <taxon>Archelosauria</taxon>
        <taxon>Testudinata</taxon>
        <taxon>Testudines</taxon>
        <taxon>Cryptodira</taxon>
        <taxon>Durocryptodira</taxon>
        <taxon>Testudinoidea</taxon>
        <taxon>Emydidae</taxon>
        <taxon>Terrapene</taxon>
    </lineage>
</organism>
<keyword evidence="12" id="KW-0407">Ion channel</keyword>
<keyword evidence="7" id="KW-0851">Voltage-gated channel</keyword>
<evidence type="ECO:0000256" key="1">
    <source>
        <dbReference type="ARBA" id="ARBA00004141"/>
    </source>
</evidence>
<dbReference type="InterPro" id="IPR028325">
    <property type="entry name" value="VG_K_chnl"/>
</dbReference>
<feature type="compositionally biased region" description="Gly residues" evidence="13">
    <location>
        <begin position="11"/>
        <end position="22"/>
    </location>
</feature>
<evidence type="ECO:0000256" key="9">
    <source>
        <dbReference type="ARBA" id="ARBA00022989"/>
    </source>
</evidence>
<evidence type="ECO:0000256" key="5">
    <source>
        <dbReference type="ARBA" id="ARBA00022692"/>
    </source>
</evidence>
<dbReference type="Pfam" id="PF02214">
    <property type="entry name" value="BTB_2"/>
    <property type="match status" value="1"/>
</dbReference>
<dbReference type="Proteomes" id="UP000472274">
    <property type="component" value="Unplaced"/>
</dbReference>
<feature type="transmembrane region" description="Helical" evidence="14">
    <location>
        <begin position="322"/>
        <end position="343"/>
    </location>
</feature>
<evidence type="ECO:0000256" key="8">
    <source>
        <dbReference type="ARBA" id="ARBA00022958"/>
    </source>
</evidence>
<evidence type="ECO:0000256" key="12">
    <source>
        <dbReference type="ARBA" id="ARBA00023303"/>
    </source>
</evidence>
<dbReference type="Ensembl" id="ENSTMTT00000020228.1">
    <property type="protein sequence ID" value="ENSTMTP00000019542.1"/>
    <property type="gene ID" value="ENSTMTG00000014357.1"/>
</dbReference>
<dbReference type="AlphaFoldDB" id="A0A674JI29"/>
<proteinExistence type="predicted"/>
<dbReference type="InterPro" id="IPR005821">
    <property type="entry name" value="Ion_trans_dom"/>
</dbReference>
<dbReference type="SUPFAM" id="SSF54695">
    <property type="entry name" value="POZ domain"/>
    <property type="match status" value="1"/>
</dbReference>
<dbReference type="InterPro" id="IPR003968">
    <property type="entry name" value="K_chnl_volt-dep_Kv"/>
</dbReference>
<evidence type="ECO:0000256" key="13">
    <source>
        <dbReference type="SAM" id="MobiDB-lite"/>
    </source>
</evidence>
<dbReference type="PANTHER" id="PTHR11537:SF281">
    <property type="entry name" value="BTB DOMAIN-CONTAINING PROTEIN"/>
    <property type="match status" value="1"/>
</dbReference>
<dbReference type="InterPro" id="IPR003131">
    <property type="entry name" value="T1-type_BTB"/>
</dbReference>
<evidence type="ECO:0000259" key="15">
    <source>
        <dbReference type="SMART" id="SM00225"/>
    </source>
</evidence>
<dbReference type="PRINTS" id="PR01491">
    <property type="entry name" value="KVCHANNEL"/>
</dbReference>
<dbReference type="SMART" id="SM00225">
    <property type="entry name" value="BTB"/>
    <property type="match status" value="1"/>
</dbReference>
<dbReference type="Pfam" id="PF00520">
    <property type="entry name" value="Ion_trans"/>
    <property type="match status" value="1"/>
</dbReference>
<evidence type="ECO:0000256" key="3">
    <source>
        <dbReference type="ARBA" id="ARBA00022538"/>
    </source>
</evidence>
<dbReference type="InterPro" id="IPR027359">
    <property type="entry name" value="Volt_channel_dom_sf"/>
</dbReference>